<dbReference type="Proteomes" id="UP000297258">
    <property type="component" value="Unassembled WGS sequence"/>
</dbReference>
<evidence type="ECO:0000313" key="4">
    <source>
        <dbReference type="Proteomes" id="UP000297258"/>
    </source>
</evidence>
<dbReference type="Pfam" id="PF01522">
    <property type="entry name" value="Polysacc_deac_1"/>
    <property type="match status" value="1"/>
</dbReference>
<dbReference type="InterPro" id="IPR011330">
    <property type="entry name" value="Glyco_hydro/deAcase_b/a-brl"/>
</dbReference>
<dbReference type="InterPro" id="IPR002509">
    <property type="entry name" value="NODB_dom"/>
</dbReference>
<keyword evidence="1" id="KW-0732">Signal</keyword>
<keyword evidence="4" id="KW-1185">Reference proteome</keyword>
<organism evidence="3 4">
    <name type="scientific">Massilia horti</name>
    <dbReference type="NCBI Taxonomy" id="2562153"/>
    <lineage>
        <taxon>Bacteria</taxon>
        <taxon>Pseudomonadati</taxon>
        <taxon>Pseudomonadota</taxon>
        <taxon>Betaproteobacteria</taxon>
        <taxon>Burkholderiales</taxon>
        <taxon>Oxalobacteraceae</taxon>
        <taxon>Telluria group</taxon>
        <taxon>Massilia</taxon>
    </lineage>
</organism>
<dbReference type="EMBL" id="SPUM01000023">
    <property type="protein sequence ID" value="TFW34640.1"/>
    <property type="molecule type" value="Genomic_DNA"/>
</dbReference>
<dbReference type="SUPFAM" id="SSF88713">
    <property type="entry name" value="Glycoside hydrolase/deacetylase"/>
    <property type="match status" value="1"/>
</dbReference>
<comment type="caution">
    <text evidence="3">The sequence shown here is derived from an EMBL/GenBank/DDBJ whole genome shotgun (WGS) entry which is preliminary data.</text>
</comment>
<name>A0A4Y9T4K9_9BURK</name>
<dbReference type="OrthoDB" id="115239at2"/>
<dbReference type="GO" id="GO:0005975">
    <property type="term" value="P:carbohydrate metabolic process"/>
    <property type="evidence" value="ECO:0007669"/>
    <property type="project" value="InterPro"/>
</dbReference>
<reference evidence="3 4" key="1">
    <citation type="submission" date="2019-03" db="EMBL/GenBank/DDBJ databases">
        <title>Draft genome of Massilia hortus sp. nov., a novel bacterial species of the Oxalobacteraceae family.</title>
        <authorList>
            <person name="Peta V."/>
            <person name="Raths R."/>
            <person name="Bucking H."/>
        </authorList>
    </citation>
    <scope>NUCLEOTIDE SEQUENCE [LARGE SCALE GENOMIC DNA]</scope>
    <source>
        <strain evidence="3 4">ONC3</strain>
    </source>
</reference>
<sequence>MKSIWIGILTLAAAHCACAADRFDIAITVDDLPVHGTLAQGMTRLGIAEAHIATFKAHHVPEAFGFVNARGIEREPGSEAVLDAWRKAGYPLGNHTYSHLNLDKAPTLEAWEADVIAGEPAVSTRMQGADWRYLRFPNLSGGSDKSRHDGARAFLEARGYRIADVSVSFDDFAYTDAYRRCVEKGDTQTIAAMKAQYLKGVDDNIARMKAVSQRVYGRVIPQVLLTHIGGWSAIMLPEVMAKLDAAGAHYVTLAQAQSDPAYAETDGGTVMSRAAAKKGINISDIPAAQPKNNINLLCR</sequence>
<gene>
    <name evidence="3" type="ORF">E4O92_03520</name>
</gene>
<dbReference type="GO" id="GO:0016810">
    <property type="term" value="F:hydrolase activity, acting on carbon-nitrogen (but not peptide) bonds"/>
    <property type="evidence" value="ECO:0007669"/>
    <property type="project" value="InterPro"/>
</dbReference>
<accession>A0A4Y9T4K9</accession>
<protein>
    <submittedName>
        <fullName evidence="3">Polysaccharide deacetylase</fullName>
    </submittedName>
</protein>
<feature type="domain" description="NodB homology" evidence="2">
    <location>
        <begin position="24"/>
        <end position="140"/>
    </location>
</feature>
<dbReference type="AlphaFoldDB" id="A0A4Y9T4K9"/>
<dbReference type="CDD" id="cd10960">
    <property type="entry name" value="CE4_NodB_like_1"/>
    <property type="match status" value="1"/>
</dbReference>
<feature type="chain" id="PRO_5021208732" evidence="1">
    <location>
        <begin position="20"/>
        <end position="299"/>
    </location>
</feature>
<dbReference type="RefSeq" id="WP_135188367.1">
    <property type="nucleotide sequence ID" value="NZ_SPUM01000023.1"/>
</dbReference>
<evidence type="ECO:0000313" key="3">
    <source>
        <dbReference type="EMBL" id="TFW34640.1"/>
    </source>
</evidence>
<dbReference type="Gene3D" id="3.20.20.370">
    <property type="entry name" value="Glycoside hydrolase/deacetylase"/>
    <property type="match status" value="1"/>
</dbReference>
<evidence type="ECO:0000259" key="2">
    <source>
        <dbReference type="Pfam" id="PF01522"/>
    </source>
</evidence>
<feature type="signal peptide" evidence="1">
    <location>
        <begin position="1"/>
        <end position="19"/>
    </location>
</feature>
<proteinExistence type="predicted"/>
<evidence type="ECO:0000256" key="1">
    <source>
        <dbReference type="SAM" id="SignalP"/>
    </source>
</evidence>